<keyword evidence="1" id="KW-0472">Membrane</keyword>
<protein>
    <submittedName>
        <fullName evidence="2">DUF2752 domain-containing protein</fullName>
    </submittedName>
</protein>
<organism evidence="2 3">
    <name type="scientific">Streptomyces halobius</name>
    <dbReference type="NCBI Taxonomy" id="2879846"/>
    <lineage>
        <taxon>Bacteria</taxon>
        <taxon>Bacillati</taxon>
        <taxon>Actinomycetota</taxon>
        <taxon>Actinomycetes</taxon>
        <taxon>Kitasatosporales</taxon>
        <taxon>Streptomycetaceae</taxon>
        <taxon>Streptomyces</taxon>
    </lineage>
</organism>
<dbReference type="Pfam" id="PF10825">
    <property type="entry name" value="DUF2752"/>
    <property type="match status" value="1"/>
</dbReference>
<name>A0ABY4M687_9ACTN</name>
<dbReference type="Proteomes" id="UP000830115">
    <property type="component" value="Chromosome"/>
</dbReference>
<proteinExistence type="predicted"/>
<sequence length="185" mass="19343">MSGDRRWRTPCRPAWESRDRHRSLGRLAVAGLAAGGAMAVFGLPPVDLHGPLHHAGVMGPLCGGTRGVHAALLGHFGQAWRYNPLSVVLVVGAAAVVVREIVGRLGGRWLNLLVTRRRPLVVAGLVLLVALTVRQQAHADLLRIGPEPGTLGAPLLYAAAVPLVAVALAAALAVRRLARGRAGHG</sequence>
<accession>A0ABY4M687</accession>
<dbReference type="InterPro" id="IPR021215">
    <property type="entry name" value="DUF2752"/>
</dbReference>
<feature type="transmembrane region" description="Helical" evidence="1">
    <location>
        <begin position="79"/>
        <end position="98"/>
    </location>
</feature>
<evidence type="ECO:0000256" key="1">
    <source>
        <dbReference type="SAM" id="Phobius"/>
    </source>
</evidence>
<feature type="transmembrane region" description="Helical" evidence="1">
    <location>
        <begin position="119"/>
        <end position="135"/>
    </location>
</feature>
<reference evidence="2" key="1">
    <citation type="submission" date="2021-10" db="EMBL/GenBank/DDBJ databases">
        <title>Streptomyces nigrumlapis sp.nov.,an antimicrobial producing actinobacterium isolated from Black Gobi rocks.</title>
        <authorList>
            <person name="Wen Y."/>
            <person name="Zhang W."/>
            <person name="Liu X.G."/>
        </authorList>
    </citation>
    <scope>NUCLEOTIDE SEQUENCE</scope>
    <source>
        <strain evidence="2">ST13-2-2</strain>
    </source>
</reference>
<keyword evidence="1" id="KW-0812">Transmembrane</keyword>
<keyword evidence="1" id="KW-1133">Transmembrane helix</keyword>
<evidence type="ECO:0000313" key="3">
    <source>
        <dbReference type="Proteomes" id="UP000830115"/>
    </source>
</evidence>
<feature type="transmembrane region" description="Helical" evidence="1">
    <location>
        <begin position="24"/>
        <end position="43"/>
    </location>
</feature>
<dbReference type="EMBL" id="CP086322">
    <property type="protein sequence ID" value="UQA91891.1"/>
    <property type="molecule type" value="Genomic_DNA"/>
</dbReference>
<evidence type="ECO:0000313" key="2">
    <source>
        <dbReference type="EMBL" id="UQA91891.1"/>
    </source>
</evidence>
<gene>
    <name evidence="2" type="ORF">K9S39_08510</name>
</gene>
<feature type="transmembrane region" description="Helical" evidence="1">
    <location>
        <begin position="155"/>
        <end position="174"/>
    </location>
</feature>
<dbReference type="RefSeq" id="WP_248862705.1">
    <property type="nucleotide sequence ID" value="NZ_CP086322.1"/>
</dbReference>
<keyword evidence="3" id="KW-1185">Reference proteome</keyword>